<evidence type="ECO:0000313" key="2">
    <source>
        <dbReference type="EMBL" id="SRX79441.1"/>
    </source>
</evidence>
<gene>
    <name evidence="2" type="ORF">MPP7335_01178</name>
</gene>
<keyword evidence="3" id="KW-1185">Reference proteome</keyword>
<dbReference type="GO" id="GO:0006352">
    <property type="term" value="P:DNA-templated transcription initiation"/>
    <property type="evidence" value="ECO:0007669"/>
    <property type="project" value="InterPro"/>
</dbReference>
<evidence type="ECO:0000313" key="3">
    <source>
        <dbReference type="Proteomes" id="UP000252008"/>
    </source>
</evidence>
<dbReference type="AlphaFoldDB" id="A0A375YEB0"/>
<sequence>MGGDRAANRYDDDSIRWWCELQDESCAGHRAAMARMYDYLFRSTRRELYRGGSSYNDKELDDIANQVAADALVALLAKLPTFRGDCKLTTWAYRFVVLELSHKLKTRRRHAWTRRLQLHPDDWSALTDPLVHNPSRHAEAREMIRAVGRAFAGTDRAAAARVRRDRSRGRGPGGRR</sequence>
<accession>A0A375YEB0</accession>
<dbReference type="GO" id="GO:0003700">
    <property type="term" value="F:DNA-binding transcription factor activity"/>
    <property type="evidence" value="ECO:0007669"/>
    <property type="project" value="InterPro"/>
</dbReference>
<dbReference type="EMBL" id="UEGS01000001">
    <property type="protein sequence ID" value="SRX79441.1"/>
    <property type="molecule type" value="Genomic_DNA"/>
</dbReference>
<dbReference type="InterPro" id="IPR013325">
    <property type="entry name" value="RNA_pol_sigma_r2"/>
</dbReference>
<dbReference type="Gene3D" id="1.10.1740.10">
    <property type="match status" value="1"/>
</dbReference>
<feature type="compositionally biased region" description="Basic residues" evidence="1">
    <location>
        <begin position="161"/>
        <end position="176"/>
    </location>
</feature>
<evidence type="ECO:0000256" key="1">
    <source>
        <dbReference type="SAM" id="MobiDB-lite"/>
    </source>
</evidence>
<dbReference type="Proteomes" id="UP000252008">
    <property type="component" value="Unassembled WGS sequence"/>
</dbReference>
<dbReference type="SUPFAM" id="SSF88946">
    <property type="entry name" value="Sigma2 domain of RNA polymerase sigma factors"/>
    <property type="match status" value="1"/>
</dbReference>
<protein>
    <submittedName>
        <fullName evidence="2">Sigma-70 factor [Nocardioides sp. JS614]</fullName>
    </submittedName>
</protein>
<dbReference type="RefSeq" id="WP_083143537.1">
    <property type="nucleotide sequence ID" value="NZ_MVID01000008.1"/>
</dbReference>
<name>A0A375YEB0_MYCPF</name>
<organism evidence="2 3">
    <name type="scientific">Mycolicibacterium parafortuitum</name>
    <name type="common">Mycobacterium parafortuitum</name>
    <dbReference type="NCBI Taxonomy" id="39692"/>
    <lineage>
        <taxon>Bacteria</taxon>
        <taxon>Bacillati</taxon>
        <taxon>Actinomycetota</taxon>
        <taxon>Actinomycetes</taxon>
        <taxon>Mycobacteriales</taxon>
        <taxon>Mycobacteriaceae</taxon>
        <taxon>Mycolicibacterium</taxon>
    </lineage>
</organism>
<proteinExistence type="predicted"/>
<reference evidence="2 3" key="1">
    <citation type="submission" date="2018-05" db="EMBL/GenBank/DDBJ databases">
        <authorList>
            <consortium name="IHU Genomes"/>
        </authorList>
    </citation>
    <scope>NUCLEOTIDE SEQUENCE [LARGE SCALE GENOMIC DNA]</scope>
    <source>
        <strain evidence="2 3">P7335</strain>
    </source>
</reference>
<dbReference type="STRING" id="39692.BST38_12175"/>
<feature type="region of interest" description="Disordered" evidence="1">
    <location>
        <begin position="156"/>
        <end position="176"/>
    </location>
</feature>